<proteinExistence type="predicted"/>
<organism evidence="2">
    <name type="scientific">mine drainage metagenome</name>
    <dbReference type="NCBI Taxonomy" id="410659"/>
    <lineage>
        <taxon>unclassified sequences</taxon>
        <taxon>metagenomes</taxon>
        <taxon>ecological metagenomes</taxon>
    </lineage>
</organism>
<evidence type="ECO:0000259" key="1">
    <source>
        <dbReference type="PROSITE" id="PS50983"/>
    </source>
</evidence>
<gene>
    <name evidence="2" type="ORF">B1A_14421</name>
</gene>
<dbReference type="PANTHER" id="PTHR42860">
    <property type="entry name" value="VITAMIN B12-BINDING PROTEIN"/>
    <property type="match status" value="1"/>
</dbReference>
<accession>T0ZF93</accession>
<feature type="domain" description="Fe/B12 periplasmic-binding" evidence="1">
    <location>
        <begin position="2"/>
        <end position="133"/>
    </location>
</feature>
<evidence type="ECO:0000313" key="2">
    <source>
        <dbReference type="EMBL" id="EQD46871.1"/>
    </source>
</evidence>
<dbReference type="PANTHER" id="PTHR42860:SF1">
    <property type="entry name" value="VITAMIN B12-BINDING PROTEIN"/>
    <property type="match status" value="1"/>
</dbReference>
<reference evidence="2" key="1">
    <citation type="submission" date="2013-08" db="EMBL/GenBank/DDBJ databases">
        <authorList>
            <person name="Mendez C."/>
            <person name="Richter M."/>
            <person name="Ferrer M."/>
            <person name="Sanchez J."/>
        </authorList>
    </citation>
    <scope>NUCLEOTIDE SEQUENCE</scope>
</reference>
<dbReference type="SUPFAM" id="SSF53807">
    <property type="entry name" value="Helical backbone' metal receptor"/>
    <property type="match status" value="1"/>
</dbReference>
<dbReference type="InterPro" id="IPR002491">
    <property type="entry name" value="ABC_transptr_periplasmic_BD"/>
</dbReference>
<dbReference type="AlphaFoldDB" id="T0ZF93"/>
<name>T0ZF93_9ZZZZ</name>
<dbReference type="InterPro" id="IPR051030">
    <property type="entry name" value="Vitamin_B12-ABC_binding"/>
</dbReference>
<sequence>MRVVSVLPSATEIVFALGRGHELVGRSAECDYPAEVRSRPVVMHPRTLDSLAASGEIDARVTAARARGESLYRLDVDRLRELRPDLLLTQDLCGVCSVTGDEVERACRDAGVHPAIVSLTPRRLEEVWASVET</sequence>
<protein>
    <submittedName>
        <fullName evidence="2">Substrate-binding protein of ABC transporter</fullName>
    </submittedName>
</protein>
<feature type="non-terminal residue" evidence="2">
    <location>
        <position position="133"/>
    </location>
</feature>
<comment type="caution">
    <text evidence="2">The sequence shown here is derived from an EMBL/GenBank/DDBJ whole genome shotgun (WGS) entry which is preliminary data.</text>
</comment>
<dbReference type="PROSITE" id="PS50983">
    <property type="entry name" value="FE_B12_PBP"/>
    <property type="match status" value="1"/>
</dbReference>
<reference evidence="2" key="2">
    <citation type="journal article" date="2014" name="ISME J.">
        <title>Microbial stratification in low pH oxic and suboxic macroscopic growths along an acid mine drainage.</title>
        <authorList>
            <person name="Mendez-Garcia C."/>
            <person name="Mesa V."/>
            <person name="Sprenger R.R."/>
            <person name="Richter M."/>
            <person name="Diez M.S."/>
            <person name="Solano J."/>
            <person name="Bargiela R."/>
            <person name="Golyshina O.V."/>
            <person name="Manteca A."/>
            <person name="Ramos J.L."/>
            <person name="Gallego J.R."/>
            <person name="Llorente I."/>
            <person name="Martins Dos Santos V.A."/>
            <person name="Jensen O.N."/>
            <person name="Pelaez A.I."/>
            <person name="Sanchez J."/>
            <person name="Ferrer M."/>
        </authorList>
    </citation>
    <scope>NUCLEOTIDE SEQUENCE</scope>
</reference>
<dbReference type="Gene3D" id="3.40.50.1980">
    <property type="entry name" value="Nitrogenase molybdenum iron protein domain"/>
    <property type="match status" value="1"/>
</dbReference>
<dbReference type="EMBL" id="AUZX01010583">
    <property type="protein sequence ID" value="EQD46871.1"/>
    <property type="molecule type" value="Genomic_DNA"/>
</dbReference>